<protein>
    <recommendedName>
        <fullName evidence="4">DUF4825 domain-containing protein</fullName>
    </recommendedName>
</protein>
<gene>
    <name evidence="2" type="ORF">PV361_07290</name>
</gene>
<dbReference type="RefSeq" id="WP_332087558.1">
    <property type="nucleotide sequence ID" value="NZ_JARBCY010000046.1"/>
</dbReference>
<evidence type="ECO:0000313" key="3">
    <source>
        <dbReference type="Proteomes" id="UP001328425"/>
    </source>
</evidence>
<evidence type="ECO:0000256" key="1">
    <source>
        <dbReference type="SAM" id="SignalP"/>
    </source>
</evidence>
<comment type="caution">
    <text evidence="2">The sequence shown here is derived from an EMBL/GenBank/DDBJ whole genome shotgun (WGS) entry which is preliminary data.</text>
</comment>
<keyword evidence="3" id="KW-1185">Reference proteome</keyword>
<accession>A0ABU7XB59</accession>
<feature type="signal peptide" evidence="1">
    <location>
        <begin position="1"/>
        <end position="19"/>
    </location>
</feature>
<evidence type="ECO:0000313" key="2">
    <source>
        <dbReference type="EMBL" id="MEF3318503.1"/>
    </source>
</evidence>
<dbReference type="PROSITE" id="PS51257">
    <property type="entry name" value="PROKAR_LIPOPROTEIN"/>
    <property type="match status" value="1"/>
</dbReference>
<proteinExistence type="predicted"/>
<organism evidence="2 3">
    <name type="scientific">Peptoniphilus grossensis</name>
    <dbReference type="NCBI Taxonomy" id="1465756"/>
    <lineage>
        <taxon>Bacteria</taxon>
        <taxon>Bacillati</taxon>
        <taxon>Bacillota</taxon>
        <taxon>Tissierellia</taxon>
        <taxon>Tissierellales</taxon>
        <taxon>Peptoniphilaceae</taxon>
        <taxon>Peptoniphilus</taxon>
    </lineage>
</organism>
<dbReference type="Proteomes" id="UP001328425">
    <property type="component" value="Unassembled WGS sequence"/>
</dbReference>
<keyword evidence="1" id="KW-0732">Signal</keyword>
<evidence type="ECO:0008006" key="4">
    <source>
        <dbReference type="Google" id="ProtNLM"/>
    </source>
</evidence>
<dbReference type="EMBL" id="JARBCY010000046">
    <property type="protein sequence ID" value="MEF3318503.1"/>
    <property type="molecule type" value="Genomic_DNA"/>
</dbReference>
<reference evidence="2 3" key="1">
    <citation type="submission" date="2022-11" db="EMBL/GenBank/DDBJ databases">
        <title>The First Case of Preauricular Fistular Abscess Caused by Peptoniphilus grossensis.</title>
        <authorList>
            <person name="Byun J.-H."/>
        </authorList>
    </citation>
    <scope>NUCLEOTIDE SEQUENCE [LARGE SCALE GENOMIC DNA]</scope>
    <source>
        <strain evidence="2 3">GYB008</strain>
    </source>
</reference>
<feature type="chain" id="PRO_5045765998" description="DUF4825 domain-containing protein" evidence="1">
    <location>
        <begin position="20"/>
        <end position="147"/>
    </location>
</feature>
<name>A0ABU7XB59_9FIRM</name>
<sequence length="147" mass="17424">MIKKIFILTFLLIFTMACSKTNLYSLKTDLLHKENVEKLINELNWENKDLKEIKIKEEKITIIFDNDKEYSQINLKSYVVNSFYLMILTNAEEISCENKIGSFFGINKKIADMFLSTQYNKSLDDIRNSEEEFHKLEKFMKNLKVDS</sequence>